<evidence type="ECO:0000313" key="3">
    <source>
        <dbReference type="EMBL" id="MCA9386732.1"/>
    </source>
</evidence>
<proteinExistence type="predicted"/>
<feature type="non-terminal residue" evidence="3">
    <location>
        <position position="1"/>
    </location>
</feature>
<keyword evidence="2" id="KW-1133">Transmembrane helix</keyword>
<dbReference type="EMBL" id="JAGQLF010000013">
    <property type="protein sequence ID" value="MCA9386732.1"/>
    <property type="molecule type" value="Genomic_DNA"/>
</dbReference>
<organism evidence="3 4">
    <name type="scientific">Candidatus Dojkabacteria bacterium</name>
    <dbReference type="NCBI Taxonomy" id="2099670"/>
    <lineage>
        <taxon>Bacteria</taxon>
        <taxon>Candidatus Dojkabacteria</taxon>
    </lineage>
</organism>
<evidence type="ECO:0000313" key="4">
    <source>
        <dbReference type="Proteomes" id="UP000714915"/>
    </source>
</evidence>
<reference evidence="3" key="2">
    <citation type="journal article" date="2021" name="Microbiome">
        <title>Successional dynamics and alternative stable states in a saline activated sludge microbial community over 9 years.</title>
        <authorList>
            <person name="Wang Y."/>
            <person name="Ye J."/>
            <person name="Ju F."/>
            <person name="Liu L."/>
            <person name="Boyd J.A."/>
            <person name="Deng Y."/>
            <person name="Parks D.H."/>
            <person name="Jiang X."/>
            <person name="Yin X."/>
            <person name="Woodcroft B.J."/>
            <person name="Tyson G.W."/>
            <person name="Hugenholtz P."/>
            <person name="Polz M.F."/>
            <person name="Zhang T."/>
        </authorList>
    </citation>
    <scope>NUCLEOTIDE SEQUENCE</scope>
    <source>
        <strain evidence="3">HKST-UBA09</strain>
    </source>
</reference>
<evidence type="ECO:0000256" key="2">
    <source>
        <dbReference type="SAM" id="Phobius"/>
    </source>
</evidence>
<dbReference type="Proteomes" id="UP000714915">
    <property type="component" value="Unassembled WGS sequence"/>
</dbReference>
<keyword evidence="2" id="KW-0472">Membrane</keyword>
<keyword evidence="2" id="KW-0812">Transmembrane</keyword>
<reference evidence="3" key="1">
    <citation type="submission" date="2020-04" db="EMBL/GenBank/DDBJ databases">
        <authorList>
            <person name="Zhang T."/>
        </authorList>
    </citation>
    <scope>NUCLEOTIDE SEQUENCE</scope>
    <source>
        <strain evidence="3">HKST-UBA09</strain>
    </source>
</reference>
<sequence>DKLIYPEIKKGESFYLKEGEWINTGNTIQEQEVNPLPNNDIEEDTSEQSSSNIVENTTVKSYLQNTSKTNVQGLSSSNTENLPVYILPSLEKIQNNLNNNQPIQLKSGVHVSGNLWVIFLLLFLTIVSTLIINNKDLIVYLYRRIKREIQEYQSPEEYFRR</sequence>
<name>A0A955L9R0_9BACT</name>
<dbReference type="AlphaFoldDB" id="A0A955L9R0"/>
<evidence type="ECO:0000256" key="1">
    <source>
        <dbReference type="SAM" id="MobiDB-lite"/>
    </source>
</evidence>
<protein>
    <submittedName>
        <fullName evidence="3">Uncharacterized protein</fullName>
    </submittedName>
</protein>
<accession>A0A955L9R0</accession>
<feature type="transmembrane region" description="Helical" evidence="2">
    <location>
        <begin position="115"/>
        <end position="134"/>
    </location>
</feature>
<feature type="region of interest" description="Disordered" evidence="1">
    <location>
        <begin position="31"/>
        <end position="51"/>
    </location>
</feature>
<gene>
    <name evidence="3" type="ORF">KC669_01730</name>
</gene>
<comment type="caution">
    <text evidence="3">The sequence shown here is derived from an EMBL/GenBank/DDBJ whole genome shotgun (WGS) entry which is preliminary data.</text>
</comment>